<gene>
    <name evidence="1" type="ORF">SDC9_209534</name>
</gene>
<comment type="caution">
    <text evidence="1">The sequence shown here is derived from an EMBL/GenBank/DDBJ whole genome shotgun (WGS) entry which is preliminary data.</text>
</comment>
<name>A0A645JDX7_9ZZZZ</name>
<accession>A0A645JDX7</accession>
<protein>
    <submittedName>
        <fullName evidence="1">Uncharacterized protein</fullName>
    </submittedName>
</protein>
<proteinExistence type="predicted"/>
<reference evidence="1" key="1">
    <citation type="submission" date="2019-08" db="EMBL/GenBank/DDBJ databases">
        <authorList>
            <person name="Kucharzyk K."/>
            <person name="Murdoch R.W."/>
            <person name="Higgins S."/>
            <person name="Loffler F."/>
        </authorList>
    </citation>
    <scope>NUCLEOTIDE SEQUENCE</scope>
</reference>
<evidence type="ECO:0000313" key="1">
    <source>
        <dbReference type="EMBL" id="MPN61791.1"/>
    </source>
</evidence>
<organism evidence="1">
    <name type="scientific">bioreactor metagenome</name>
    <dbReference type="NCBI Taxonomy" id="1076179"/>
    <lineage>
        <taxon>unclassified sequences</taxon>
        <taxon>metagenomes</taxon>
        <taxon>ecological metagenomes</taxon>
    </lineage>
</organism>
<dbReference type="AlphaFoldDB" id="A0A645JDX7"/>
<sequence>MAENLARETKAIIRVIDPLAEDWEKNMLETAQAIGESLK</sequence>
<dbReference type="EMBL" id="VSSQ01138905">
    <property type="protein sequence ID" value="MPN61791.1"/>
    <property type="molecule type" value="Genomic_DNA"/>
</dbReference>